<sequence length="392" mass="42434">MISLKRLHMLKRLCLRSNNIDNNDARHLFNIGTLEELAITDTMQLTNIRGISRLTNLKCLELNSTDIDDSCIGEISACVKLSKLSVSECNNITDATPISQLAALEELNLNSCYHITKGIGTLGMLLRLRMLDLSGVSVEDNCLKDLCDCGSLEKLNISYCIQLTDINPLSNATAIEELNLNGCRRITRGIGVVWALPKLRVLHMKDVHLSEPSLDSVGTGGLLVKVSLDNCAGFGDMTLLSSIVTLEELNIQKCADIISGVGCLGTLPYLRVLNIKEVHISSLDFAGIGASKSLLKLNMESITGLSNVEALANILTLEKLSLHGCTGIDAGIGCLGNLPQLKMLDLSGTNTDNESLRSLCLSQTMVSLNLSHCWKMTNVSHISSLEALNELN</sequence>
<accession>A0A3L6LBW4</accession>
<protein>
    <submittedName>
        <fullName evidence="1">Paraflagellar rod component</fullName>
    </submittedName>
</protein>
<dbReference type="InterPro" id="IPR051341">
    <property type="entry name" value="Zyg-11_UBL_adapter"/>
</dbReference>
<dbReference type="InterPro" id="IPR032675">
    <property type="entry name" value="LRR_dom_sf"/>
</dbReference>
<dbReference type="SMART" id="SM00367">
    <property type="entry name" value="LRR_CC"/>
    <property type="match status" value="3"/>
</dbReference>
<dbReference type="EMBL" id="QSBY01000002">
    <property type="protein sequence ID" value="RHW74049.1"/>
    <property type="molecule type" value="Genomic_DNA"/>
</dbReference>
<proteinExistence type="predicted"/>
<organism evidence="1">
    <name type="scientific">Trypanosoma brucei equiperdum</name>
    <dbReference type="NCBI Taxonomy" id="630700"/>
    <lineage>
        <taxon>Eukaryota</taxon>
        <taxon>Discoba</taxon>
        <taxon>Euglenozoa</taxon>
        <taxon>Kinetoplastea</taxon>
        <taxon>Metakinetoplastina</taxon>
        <taxon>Trypanosomatida</taxon>
        <taxon>Trypanosomatidae</taxon>
        <taxon>Trypanosoma</taxon>
    </lineage>
</organism>
<dbReference type="PANTHER" id="PTHR12904">
    <property type="match status" value="1"/>
</dbReference>
<evidence type="ECO:0000313" key="1">
    <source>
        <dbReference type="EMBL" id="RHW74049.1"/>
    </source>
</evidence>
<reference evidence="1" key="1">
    <citation type="submission" date="2018-09" db="EMBL/GenBank/DDBJ databases">
        <title>whole genome sequence of T. equiperdum IVM-t1 strain.</title>
        <authorList>
            <person name="Suganuma K."/>
        </authorList>
    </citation>
    <scope>NUCLEOTIDE SEQUENCE [LARGE SCALE GENOMIC DNA]</scope>
    <source>
        <strain evidence="1">IVM-t1</strain>
    </source>
</reference>
<name>A0A3L6LBW4_9TRYP</name>
<keyword evidence="1" id="KW-0282">Flagellum</keyword>
<keyword evidence="1" id="KW-0966">Cell projection</keyword>
<dbReference type="PANTHER" id="PTHR12904:SF31">
    <property type="entry name" value="LEUCINE-RICH REPEAT PROTEIN (LRRP)"/>
    <property type="match status" value="1"/>
</dbReference>
<dbReference type="SUPFAM" id="SSF52047">
    <property type="entry name" value="RNI-like"/>
    <property type="match status" value="2"/>
</dbReference>
<dbReference type="FunFam" id="3.80.10.10:FF:001337">
    <property type="entry name" value="Leucine-rich repeat protein (LRRP), putative"/>
    <property type="match status" value="1"/>
</dbReference>
<dbReference type="InterPro" id="IPR006553">
    <property type="entry name" value="Leu-rich_rpt_Cys-con_subtyp"/>
</dbReference>
<gene>
    <name evidence="1" type="primary">PFC13</name>
    <name evidence="1" type="ORF">DPX39_020032500</name>
</gene>
<dbReference type="Gene3D" id="3.80.10.10">
    <property type="entry name" value="Ribonuclease Inhibitor"/>
    <property type="match status" value="2"/>
</dbReference>
<dbReference type="AlphaFoldDB" id="A0A3L6LBW4"/>
<dbReference type="Proteomes" id="UP000266743">
    <property type="component" value="Chromosome 2"/>
</dbReference>
<keyword evidence="1" id="KW-0969">Cilium</keyword>
<comment type="caution">
    <text evidence="1">The sequence shown here is derived from an EMBL/GenBank/DDBJ whole genome shotgun (WGS) entry which is preliminary data.</text>
</comment>